<proteinExistence type="predicted"/>
<organism evidence="1 2">
    <name type="scientific">Acrasis kona</name>
    <dbReference type="NCBI Taxonomy" id="1008807"/>
    <lineage>
        <taxon>Eukaryota</taxon>
        <taxon>Discoba</taxon>
        <taxon>Heterolobosea</taxon>
        <taxon>Tetramitia</taxon>
        <taxon>Eutetramitia</taxon>
        <taxon>Acrasidae</taxon>
        <taxon>Acrasis</taxon>
    </lineage>
</organism>
<evidence type="ECO:0000313" key="2">
    <source>
        <dbReference type="Proteomes" id="UP001431209"/>
    </source>
</evidence>
<dbReference type="EMBL" id="JAOPGA020001285">
    <property type="protein sequence ID" value="KAL0486936.1"/>
    <property type="molecule type" value="Genomic_DNA"/>
</dbReference>
<evidence type="ECO:0000313" key="1">
    <source>
        <dbReference type="EMBL" id="KAL0486936.1"/>
    </source>
</evidence>
<protein>
    <submittedName>
        <fullName evidence="1">MurD2</fullName>
    </submittedName>
</protein>
<dbReference type="Proteomes" id="UP001431209">
    <property type="component" value="Unassembled WGS sequence"/>
</dbReference>
<gene>
    <name evidence="1" type="ORF">AKO1_001291</name>
</gene>
<comment type="caution">
    <text evidence="1">The sequence shown here is derived from an EMBL/GenBank/DDBJ whole genome shotgun (WGS) entry which is preliminary data.</text>
</comment>
<name>A0AAW2ZDY9_9EUKA</name>
<dbReference type="AlphaFoldDB" id="A0AAW2ZDY9"/>
<accession>A0AAW2ZDY9</accession>
<reference evidence="1 2" key="1">
    <citation type="submission" date="2024-03" db="EMBL/GenBank/DDBJ databases">
        <title>The Acrasis kona genome and developmental transcriptomes reveal deep origins of eukaryotic multicellular pathways.</title>
        <authorList>
            <person name="Sheikh S."/>
            <person name="Fu C.-J."/>
            <person name="Brown M.W."/>
            <person name="Baldauf S.L."/>
        </authorList>
    </citation>
    <scope>NUCLEOTIDE SEQUENCE [LARGE SCALE GENOMIC DNA]</scope>
    <source>
        <strain evidence="1 2">ATCC MYA-3509</strain>
    </source>
</reference>
<sequence length="231" mass="25621">MAVAPLMTQTLHNLAACGINTIYDSGVFVVYPDLPPQITLASLLMEINTCVGPVPPTWVAWAVATTVFCFQDPLQVSLRLMKATCVDSFGAAYTIYIERYGSTYVVRSIVQNTVTFSYTAPIETLIWIEGRQPTSVIIIPRIVTKVTAFSVAKCVKNVLSSDKWKTPGVALIAPASQYGGPVFFREFYCGRSTYSFFVELGLGKTFLLDLRRRKSSPSRRVFHVDTKLVKI</sequence>
<keyword evidence="2" id="KW-1185">Reference proteome</keyword>